<organism evidence="5 6">
    <name type="scientific">Thermobacillus xylanilyticus</name>
    <dbReference type="NCBI Taxonomy" id="76633"/>
    <lineage>
        <taxon>Bacteria</taxon>
        <taxon>Bacillati</taxon>
        <taxon>Bacillota</taxon>
        <taxon>Bacilli</taxon>
        <taxon>Bacillales</taxon>
        <taxon>Paenibacillaceae</taxon>
        <taxon>Thermobacillus</taxon>
    </lineage>
</organism>
<keyword evidence="1 5" id="KW-0413">Isomerase</keyword>
<dbReference type="Proteomes" id="UP000681526">
    <property type="component" value="Unassembled WGS sequence"/>
</dbReference>
<feature type="domain" description="PpiC" evidence="4">
    <location>
        <begin position="199"/>
        <end position="304"/>
    </location>
</feature>
<dbReference type="InterPro" id="IPR000297">
    <property type="entry name" value="PPIase_PpiC"/>
</dbReference>
<protein>
    <submittedName>
        <fullName evidence="5">Peptidyl-prolyl cis-trans isomerase surA</fullName>
        <ecNumber evidence="5">5.2.1.8</ecNumber>
    </submittedName>
</protein>
<accession>A0ABN7S3Z8</accession>
<dbReference type="SUPFAM" id="SSF54534">
    <property type="entry name" value="FKBP-like"/>
    <property type="match status" value="1"/>
</dbReference>
<name>A0ABN7S3Z8_THEXY</name>
<feature type="compositionally biased region" description="Acidic residues" evidence="2">
    <location>
        <begin position="352"/>
        <end position="363"/>
    </location>
</feature>
<evidence type="ECO:0000256" key="3">
    <source>
        <dbReference type="SAM" id="SignalP"/>
    </source>
</evidence>
<feature type="region of interest" description="Disordered" evidence="2">
    <location>
        <begin position="339"/>
        <end position="387"/>
    </location>
</feature>
<evidence type="ECO:0000259" key="4">
    <source>
        <dbReference type="PROSITE" id="PS50198"/>
    </source>
</evidence>
<keyword evidence="1" id="KW-0697">Rotamase</keyword>
<sequence length="387" mass="42319">MKKRSNRKENYKMWLNRRNAIRRLAALALTCALAGTLAACGGKDDGGVPGEGKGDPVATYQGKTVTDTEFNKYLSLLELTSPMEAMYIEYIPGYKEQVLERYIIYKEYAAKATSDDVKQAEESAATFRGQLDEVLKDEAQKESIKQILDKSGLTSKEAERLLKMLISGELAIDKKFQEIKNAVTEDEIRAEFDKAPSDYNIVTVRHILVATTDSATGEEKRTEEEALARAKEARAKLIAGGSWDELAKEYSDDPGSKDNGGLYADAKAGDWVEAFKQAANTQPIGVIGEPVLTSYGYHVIKVEKREEMTFDKLPQDKKDAIRESLAAPKLNEEMEKELEALGIEISLPQEETPAEDGSGEEPQGEAGGDGEASQDDAGGDAGGETAQ</sequence>
<feature type="chain" id="PRO_5046610717" evidence="3">
    <location>
        <begin position="35"/>
        <end position="387"/>
    </location>
</feature>
<dbReference type="InterPro" id="IPR027304">
    <property type="entry name" value="Trigger_fact/SurA_dom_sf"/>
</dbReference>
<dbReference type="PANTHER" id="PTHR47245">
    <property type="entry name" value="PEPTIDYLPROLYL ISOMERASE"/>
    <property type="match status" value="1"/>
</dbReference>
<evidence type="ECO:0000256" key="2">
    <source>
        <dbReference type="SAM" id="MobiDB-lite"/>
    </source>
</evidence>
<dbReference type="EC" id="5.2.1.8" evidence="5"/>
<comment type="caution">
    <text evidence="5">The sequence shown here is derived from an EMBL/GenBank/DDBJ whole genome shotgun (WGS) entry which is preliminary data.</text>
</comment>
<dbReference type="Pfam" id="PF13616">
    <property type="entry name" value="Rotamase_3"/>
    <property type="match status" value="1"/>
</dbReference>
<keyword evidence="3" id="KW-0732">Signal</keyword>
<reference evidence="5 6" key="1">
    <citation type="submission" date="2021-04" db="EMBL/GenBank/DDBJ databases">
        <authorList>
            <person name="Rakotoarivonina H."/>
        </authorList>
    </citation>
    <scope>NUCLEOTIDE SEQUENCE [LARGE SCALE GENOMIC DNA]</scope>
    <source>
        <strain evidence="5 6">XE</strain>
    </source>
</reference>
<feature type="signal peptide" evidence="3">
    <location>
        <begin position="1"/>
        <end position="34"/>
    </location>
</feature>
<gene>
    <name evidence="5" type="primary">txxe 3375-prsA</name>
    <name evidence="5" type="ORF">TXXE_16590</name>
</gene>
<dbReference type="PANTHER" id="PTHR47245:SF2">
    <property type="entry name" value="PEPTIDYL-PROLYL CIS-TRANS ISOMERASE HP_0175-RELATED"/>
    <property type="match status" value="1"/>
</dbReference>
<evidence type="ECO:0000256" key="1">
    <source>
        <dbReference type="PROSITE-ProRule" id="PRU00278"/>
    </source>
</evidence>
<dbReference type="PROSITE" id="PS50198">
    <property type="entry name" value="PPIC_PPIASE_2"/>
    <property type="match status" value="1"/>
</dbReference>
<dbReference type="EMBL" id="CAJRAY010000084">
    <property type="protein sequence ID" value="CAG5091825.1"/>
    <property type="molecule type" value="Genomic_DNA"/>
</dbReference>
<dbReference type="InterPro" id="IPR046357">
    <property type="entry name" value="PPIase_dom_sf"/>
</dbReference>
<dbReference type="Gene3D" id="3.10.50.40">
    <property type="match status" value="1"/>
</dbReference>
<dbReference type="SUPFAM" id="SSF109998">
    <property type="entry name" value="Triger factor/SurA peptide-binding domain-like"/>
    <property type="match status" value="1"/>
</dbReference>
<dbReference type="GO" id="GO:0003755">
    <property type="term" value="F:peptidyl-prolyl cis-trans isomerase activity"/>
    <property type="evidence" value="ECO:0007669"/>
    <property type="project" value="UniProtKB-EC"/>
</dbReference>
<keyword evidence="6" id="KW-1185">Reference proteome</keyword>
<evidence type="ECO:0000313" key="5">
    <source>
        <dbReference type="EMBL" id="CAG5091825.1"/>
    </source>
</evidence>
<dbReference type="InterPro" id="IPR050245">
    <property type="entry name" value="PrsA_foldase"/>
</dbReference>
<evidence type="ECO:0000313" key="6">
    <source>
        <dbReference type="Proteomes" id="UP000681526"/>
    </source>
</evidence>
<proteinExistence type="predicted"/>